<protein>
    <submittedName>
        <fullName evidence="1">Uncharacterized protein</fullName>
    </submittedName>
</protein>
<dbReference type="EMBL" id="MU150401">
    <property type="protein sequence ID" value="KAF9456818.1"/>
    <property type="molecule type" value="Genomic_DNA"/>
</dbReference>
<dbReference type="Proteomes" id="UP000807353">
    <property type="component" value="Unassembled WGS sequence"/>
</dbReference>
<comment type="caution">
    <text evidence="1">The sequence shown here is derived from an EMBL/GenBank/DDBJ whole genome shotgun (WGS) entry which is preliminary data.</text>
</comment>
<dbReference type="AlphaFoldDB" id="A0A9P6CDA4"/>
<name>A0A9P6CDA4_9AGAR</name>
<accession>A0A9P6CDA4</accession>
<sequence>MSNGSQSGSNTFSGIFHSSGDISDGSFPSHLSLSQPVSSAPSIPLSLPLSPGAPEALPEVQSACILFQHDMVLYTLTKDKPSKESNSTLELFIEQVLSHSSSSNERLKEEKSPILEHNWPLSPTIHLMSWTSLMMDKAPLSAITTPTTKTPYRRTLLERMDTSEAARSVLSTNTKSPGLEVFTLSHRSPWTPQGCTLHSPTCPHGQQKSAWSPCGVRAD</sequence>
<reference evidence="1" key="1">
    <citation type="submission" date="2020-11" db="EMBL/GenBank/DDBJ databases">
        <authorList>
            <consortium name="DOE Joint Genome Institute"/>
            <person name="Ahrendt S."/>
            <person name="Riley R."/>
            <person name="Andreopoulos W."/>
            <person name="Labutti K."/>
            <person name="Pangilinan J."/>
            <person name="Ruiz-Duenas F.J."/>
            <person name="Barrasa J.M."/>
            <person name="Sanchez-Garcia M."/>
            <person name="Camarero S."/>
            <person name="Miyauchi S."/>
            <person name="Serrano A."/>
            <person name="Linde D."/>
            <person name="Babiker R."/>
            <person name="Drula E."/>
            <person name="Ayuso-Fernandez I."/>
            <person name="Pacheco R."/>
            <person name="Padilla G."/>
            <person name="Ferreira P."/>
            <person name="Barriuso J."/>
            <person name="Kellner H."/>
            <person name="Castanera R."/>
            <person name="Alfaro M."/>
            <person name="Ramirez L."/>
            <person name="Pisabarro A.G."/>
            <person name="Kuo A."/>
            <person name="Tritt A."/>
            <person name="Lipzen A."/>
            <person name="He G."/>
            <person name="Yan M."/>
            <person name="Ng V."/>
            <person name="Cullen D."/>
            <person name="Martin F."/>
            <person name="Rosso M.-N."/>
            <person name="Henrissat B."/>
            <person name="Hibbett D."/>
            <person name="Martinez A.T."/>
            <person name="Grigoriev I.V."/>
        </authorList>
    </citation>
    <scope>NUCLEOTIDE SEQUENCE</scope>
    <source>
        <strain evidence="1">CBS 247.69</strain>
    </source>
</reference>
<organism evidence="1 2">
    <name type="scientific">Collybia nuda</name>
    <dbReference type="NCBI Taxonomy" id="64659"/>
    <lineage>
        <taxon>Eukaryota</taxon>
        <taxon>Fungi</taxon>
        <taxon>Dikarya</taxon>
        <taxon>Basidiomycota</taxon>
        <taxon>Agaricomycotina</taxon>
        <taxon>Agaricomycetes</taxon>
        <taxon>Agaricomycetidae</taxon>
        <taxon>Agaricales</taxon>
        <taxon>Tricholomatineae</taxon>
        <taxon>Clitocybaceae</taxon>
        <taxon>Collybia</taxon>
    </lineage>
</organism>
<evidence type="ECO:0000313" key="1">
    <source>
        <dbReference type="EMBL" id="KAF9456818.1"/>
    </source>
</evidence>
<evidence type="ECO:0000313" key="2">
    <source>
        <dbReference type="Proteomes" id="UP000807353"/>
    </source>
</evidence>
<proteinExistence type="predicted"/>
<keyword evidence="2" id="KW-1185">Reference proteome</keyword>
<gene>
    <name evidence="1" type="ORF">BDZ94DRAFT_1314770</name>
</gene>